<dbReference type="EMBL" id="HBUF01560868">
    <property type="protein sequence ID" value="CAG6762296.1"/>
    <property type="molecule type" value="Transcribed_RNA"/>
</dbReference>
<accession>A0A8D9EQK9</accession>
<keyword evidence="1" id="KW-1133">Transmembrane helix</keyword>
<protein>
    <submittedName>
        <fullName evidence="2">Uncharacterized protein</fullName>
    </submittedName>
</protein>
<proteinExistence type="predicted"/>
<evidence type="ECO:0000256" key="1">
    <source>
        <dbReference type="SAM" id="Phobius"/>
    </source>
</evidence>
<dbReference type="AlphaFoldDB" id="A0A8D9EQK9"/>
<name>A0A8D9EQK9_9HEMI</name>
<keyword evidence="1" id="KW-0472">Membrane</keyword>
<sequence length="110" mass="11106">MVSSLFIATINVLLASLLVVVLVLEDVLVWEAIELSSLSDVATCSSALVFRSSSAVAGTVLASLPVAATVLASLPVAATVLASLSVAAIVLASLTIPTAVLSFLFDFLSS</sequence>
<evidence type="ECO:0000313" key="2">
    <source>
        <dbReference type="EMBL" id="CAG6762296.1"/>
    </source>
</evidence>
<feature type="transmembrane region" description="Helical" evidence="1">
    <location>
        <begin position="6"/>
        <end position="24"/>
    </location>
</feature>
<feature type="transmembrane region" description="Helical" evidence="1">
    <location>
        <begin position="80"/>
        <end position="105"/>
    </location>
</feature>
<keyword evidence="1" id="KW-0812">Transmembrane</keyword>
<feature type="transmembrane region" description="Helical" evidence="1">
    <location>
        <begin position="55"/>
        <end position="74"/>
    </location>
</feature>
<organism evidence="2">
    <name type="scientific">Cacopsylla melanoneura</name>
    <dbReference type="NCBI Taxonomy" id="428564"/>
    <lineage>
        <taxon>Eukaryota</taxon>
        <taxon>Metazoa</taxon>
        <taxon>Ecdysozoa</taxon>
        <taxon>Arthropoda</taxon>
        <taxon>Hexapoda</taxon>
        <taxon>Insecta</taxon>
        <taxon>Pterygota</taxon>
        <taxon>Neoptera</taxon>
        <taxon>Paraneoptera</taxon>
        <taxon>Hemiptera</taxon>
        <taxon>Sternorrhyncha</taxon>
        <taxon>Psylloidea</taxon>
        <taxon>Psyllidae</taxon>
        <taxon>Psyllinae</taxon>
        <taxon>Cacopsylla</taxon>
    </lineage>
</organism>
<reference evidence="2" key="1">
    <citation type="submission" date="2021-05" db="EMBL/GenBank/DDBJ databases">
        <authorList>
            <person name="Alioto T."/>
            <person name="Alioto T."/>
            <person name="Gomez Garrido J."/>
        </authorList>
    </citation>
    <scope>NUCLEOTIDE SEQUENCE</scope>
</reference>